<dbReference type="EMBL" id="BDIP01007089">
    <property type="protein sequence ID" value="GCA64389.1"/>
    <property type="molecule type" value="Genomic_DNA"/>
</dbReference>
<feature type="non-terminal residue" evidence="1">
    <location>
        <position position="23"/>
    </location>
</feature>
<dbReference type="Proteomes" id="UP000265618">
    <property type="component" value="Unassembled WGS sequence"/>
</dbReference>
<reference evidence="1 2" key="1">
    <citation type="journal article" date="2018" name="PLoS ONE">
        <title>The draft genome of Kipferlia bialata reveals reductive genome evolution in fornicate parasites.</title>
        <authorList>
            <person name="Tanifuji G."/>
            <person name="Takabayashi S."/>
            <person name="Kume K."/>
            <person name="Takagi M."/>
            <person name="Nakayama T."/>
            <person name="Kamikawa R."/>
            <person name="Inagaki Y."/>
            <person name="Hashimoto T."/>
        </authorList>
    </citation>
    <scope>NUCLEOTIDE SEQUENCE [LARGE SCALE GENOMIC DNA]</scope>
    <source>
        <strain evidence="1">NY0173</strain>
    </source>
</reference>
<organism evidence="1 2">
    <name type="scientific">Kipferlia bialata</name>
    <dbReference type="NCBI Taxonomy" id="797122"/>
    <lineage>
        <taxon>Eukaryota</taxon>
        <taxon>Metamonada</taxon>
        <taxon>Carpediemonas-like organisms</taxon>
        <taxon>Kipferlia</taxon>
    </lineage>
</organism>
<protein>
    <submittedName>
        <fullName evidence="1">Uncharacterized protein</fullName>
    </submittedName>
</protein>
<dbReference type="AlphaFoldDB" id="A0A391P204"/>
<comment type="caution">
    <text evidence="1">The sequence shown here is derived from an EMBL/GenBank/DDBJ whole genome shotgun (WGS) entry which is preliminary data.</text>
</comment>
<accession>A0A391P204</accession>
<name>A0A391P204_9EUKA</name>
<proteinExistence type="predicted"/>
<evidence type="ECO:0000313" key="1">
    <source>
        <dbReference type="EMBL" id="GCA64389.1"/>
    </source>
</evidence>
<sequence>MAPMQWYDHYTVALPEITDPTKI</sequence>
<keyword evidence="2" id="KW-1185">Reference proteome</keyword>
<evidence type="ECO:0000313" key="2">
    <source>
        <dbReference type="Proteomes" id="UP000265618"/>
    </source>
</evidence>
<gene>
    <name evidence="1" type="ORF">KIPB_014133</name>
</gene>